<dbReference type="InterPro" id="IPR009959">
    <property type="entry name" value="Cyclase_SnoaL-like"/>
</dbReference>
<dbReference type="EMBL" id="AP018216">
    <property type="protein sequence ID" value="BAY69354.1"/>
    <property type="molecule type" value="Genomic_DNA"/>
</dbReference>
<organism evidence="1 2">
    <name type="scientific">Trichormus variabilis NIES-23</name>
    <dbReference type="NCBI Taxonomy" id="1973479"/>
    <lineage>
        <taxon>Bacteria</taxon>
        <taxon>Bacillati</taxon>
        <taxon>Cyanobacteriota</taxon>
        <taxon>Cyanophyceae</taxon>
        <taxon>Nostocales</taxon>
        <taxon>Nostocaceae</taxon>
        <taxon>Trichormus</taxon>
    </lineage>
</organism>
<evidence type="ECO:0008006" key="3">
    <source>
        <dbReference type="Google" id="ProtNLM"/>
    </source>
</evidence>
<evidence type="ECO:0000313" key="1">
    <source>
        <dbReference type="EMBL" id="BAY69354.1"/>
    </source>
</evidence>
<dbReference type="Pfam" id="PF07366">
    <property type="entry name" value="SnoaL"/>
    <property type="match status" value="1"/>
</dbReference>
<dbReference type="AlphaFoldDB" id="A0A1Z4KK91"/>
<dbReference type="Proteomes" id="UP000217507">
    <property type="component" value="Chromosome"/>
</dbReference>
<dbReference type="Gene3D" id="3.10.450.50">
    <property type="match status" value="1"/>
</dbReference>
<dbReference type="GO" id="GO:0030638">
    <property type="term" value="P:polyketide metabolic process"/>
    <property type="evidence" value="ECO:0007669"/>
    <property type="project" value="InterPro"/>
</dbReference>
<dbReference type="InterPro" id="IPR011721">
    <property type="entry name" value="CHP02096"/>
</dbReference>
<dbReference type="SUPFAM" id="SSF54427">
    <property type="entry name" value="NTF2-like"/>
    <property type="match status" value="1"/>
</dbReference>
<name>A0A1Z4KK91_ANAVA</name>
<sequence>MSNANTELLLQWANLWSSGNVESFLSLFAEDCYYEDVAFSMVSKGKEQLRDFFSATRTALPDLKINVQSCFASEANGALEWVMQGTHKEAFHNVPASHQMIEVRGVTFINLENGKIKTNKDYYNLATLLQQIGMLPQL</sequence>
<gene>
    <name evidence="1" type="ORF">NIES23_21480</name>
</gene>
<dbReference type="NCBIfam" id="TIGR02096">
    <property type="entry name" value="ketosteroid isomerase-related protein"/>
    <property type="match status" value="1"/>
</dbReference>
<dbReference type="CDD" id="cd00531">
    <property type="entry name" value="NTF2_like"/>
    <property type="match status" value="1"/>
</dbReference>
<reference evidence="1 2" key="1">
    <citation type="submission" date="2017-06" db="EMBL/GenBank/DDBJ databases">
        <title>Genome sequencing of cyanobaciteial culture collection at National Institute for Environmental Studies (NIES).</title>
        <authorList>
            <person name="Hirose Y."/>
            <person name="Shimura Y."/>
            <person name="Fujisawa T."/>
            <person name="Nakamura Y."/>
            <person name="Kawachi M."/>
        </authorList>
    </citation>
    <scope>NUCLEOTIDE SEQUENCE [LARGE SCALE GENOMIC DNA]</scope>
    <source>
        <strain evidence="1 2">NIES-23</strain>
    </source>
</reference>
<dbReference type="InterPro" id="IPR032710">
    <property type="entry name" value="NTF2-like_dom_sf"/>
</dbReference>
<evidence type="ECO:0000313" key="2">
    <source>
        <dbReference type="Proteomes" id="UP000217507"/>
    </source>
</evidence>
<dbReference type="PANTHER" id="PTHR38436:SF1">
    <property type="entry name" value="ESTER CYCLASE"/>
    <property type="match status" value="1"/>
</dbReference>
<dbReference type="PANTHER" id="PTHR38436">
    <property type="entry name" value="POLYKETIDE CYCLASE SNOAL-LIKE DOMAIN"/>
    <property type="match status" value="1"/>
</dbReference>
<proteinExistence type="predicted"/>
<protein>
    <recommendedName>
        <fullName evidence="3">SnoaL-like domain-containing protein</fullName>
    </recommendedName>
</protein>
<accession>A0A1Z4KK91</accession>